<geneLocation type="plasmid" evidence="1 2">
    <name>p2</name>
</geneLocation>
<reference evidence="1 2" key="1">
    <citation type="journal article" date="2013" name="Genome Announc.">
        <title>Complete Genome Sequence of Burkholderia sp. Strain RPE64, Bacterial Symbiont of the Bean Bug Riptortus pedestris.</title>
        <authorList>
            <person name="Shibata T.F."/>
            <person name="Maeda T."/>
            <person name="Nikoh N."/>
            <person name="Yamaguchi K."/>
            <person name="Oshima K."/>
            <person name="Hattori M."/>
            <person name="Nishiyama T."/>
            <person name="Hasebe M."/>
            <person name="Fukatsu T."/>
            <person name="Kikuchi Y."/>
            <person name="Shigenobu S."/>
        </authorList>
    </citation>
    <scope>NUCLEOTIDE SEQUENCE [LARGE SCALE GENOMIC DNA]</scope>
    <source>
        <plasmid evidence="1 2">p2</plasmid>
    </source>
</reference>
<dbReference type="AlphaFoldDB" id="A0A060PRF4"/>
<keyword evidence="1" id="KW-0614">Plasmid</keyword>
<dbReference type="EMBL" id="AP013062">
    <property type="protein sequence ID" value="BAO94209.1"/>
    <property type="molecule type" value="Genomic_DNA"/>
</dbReference>
<gene>
    <name evidence="1" type="ORF">BRPE64_ECDS03270</name>
</gene>
<accession>A0A060PRF4</accession>
<protein>
    <submittedName>
        <fullName evidence="1">Uncharacterized protein</fullName>
    </submittedName>
</protein>
<proteinExistence type="predicted"/>
<evidence type="ECO:0000313" key="2">
    <source>
        <dbReference type="Proteomes" id="UP000013966"/>
    </source>
</evidence>
<name>A0A060PRF4_9BURK</name>
<sequence length="56" mass="6202">MYVHRFRLLITASVTTLLGAAINEHARDVCEALRKATGLSVQGEIALEFSFGVLRR</sequence>
<dbReference type="KEGG" id="buo:BRPE64_ECDS03270"/>
<dbReference type="Proteomes" id="UP000013966">
    <property type="component" value="Plasmid p2"/>
</dbReference>
<keyword evidence="2" id="KW-1185">Reference proteome</keyword>
<evidence type="ECO:0000313" key="1">
    <source>
        <dbReference type="EMBL" id="BAO94209.1"/>
    </source>
</evidence>
<organism evidence="1 2">
    <name type="scientific">Caballeronia insecticola</name>
    <dbReference type="NCBI Taxonomy" id="758793"/>
    <lineage>
        <taxon>Bacteria</taxon>
        <taxon>Pseudomonadati</taxon>
        <taxon>Pseudomonadota</taxon>
        <taxon>Betaproteobacteria</taxon>
        <taxon>Burkholderiales</taxon>
        <taxon>Burkholderiaceae</taxon>
        <taxon>Caballeronia</taxon>
    </lineage>
</organism>
<reference evidence="1 2" key="2">
    <citation type="journal article" date="2018" name="Int. J. Syst. Evol. Microbiol.">
        <title>Burkholderia insecticola sp. nov., a gut symbiotic bacterium of the bean bug Riptortus pedestris.</title>
        <authorList>
            <person name="Takeshita K."/>
            <person name="Tamaki H."/>
            <person name="Ohbayashi T."/>
            <person name="Meng X.-Y."/>
            <person name="Sone T."/>
            <person name="Mitani Y."/>
            <person name="Peeters C."/>
            <person name="Kikuchi Y."/>
            <person name="Vandamme P."/>
        </authorList>
    </citation>
    <scope>NUCLEOTIDE SEQUENCE [LARGE SCALE GENOMIC DNA]</scope>
    <source>
        <strain evidence="1">RPE64</strain>
        <plasmid evidence="1 2">p2</plasmid>
    </source>
</reference>
<dbReference type="HOGENOM" id="CLU_3005292_0_0_4"/>